<feature type="transmembrane region" description="Helical" evidence="8">
    <location>
        <begin position="248"/>
        <end position="272"/>
    </location>
</feature>
<reference evidence="9" key="1">
    <citation type="journal article" date="2023" name="Genome Biol. Evol.">
        <title>First Whole Genome Sequence and Flow Cytometry Genome Size Data for the Lichen-Forming Fungus Ramalina farinacea (Ascomycota).</title>
        <authorList>
            <person name="Llewellyn T."/>
            <person name="Mian S."/>
            <person name="Hill R."/>
            <person name="Leitch I.J."/>
            <person name="Gaya E."/>
        </authorList>
    </citation>
    <scope>NUCLEOTIDE SEQUENCE</scope>
    <source>
        <strain evidence="9">LIQ254RAFAR</strain>
    </source>
</reference>
<proteinExistence type="inferred from homology"/>
<dbReference type="GO" id="GO:0005886">
    <property type="term" value="C:plasma membrane"/>
    <property type="evidence" value="ECO:0007669"/>
    <property type="project" value="UniProtKB-SubCell"/>
</dbReference>
<keyword evidence="4 8" id="KW-0812">Transmembrane</keyword>
<comment type="caution">
    <text evidence="9">The sequence shown here is derived from an EMBL/GenBank/DDBJ whole genome shotgun (WGS) entry which is preliminary data.</text>
</comment>
<name>A0AA43QKA8_9LECA</name>
<evidence type="ECO:0000256" key="5">
    <source>
        <dbReference type="ARBA" id="ARBA00022989"/>
    </source>
</evidence>
<feature type="transmembrane region" description="Helical" evidence="8">
    <location>
        <begin position="147"/>
        <end position="169"/>
    </location>
</feature>
<dbReference type="GO" id="GO:0015109">
    <property type="term" value="F:chromate transmembrane transporter activity"/>
    <property type="evidence" value="ECO:0007669"/>
    <property type="project" value="InterPro"/>
</dbReference>
<feature type="region of interest" description="Disordered" evidence="7">
    <location>
        <begin position="54"/>
        <end position="101"/>
    </location>
</feature>
<feature type="compositionally biased region" description="Polar residues" evidence="7">
    <location>
        <begin position="73"/>
        <end position="101"/>
    </location>
</feature>
<evidence type="ECO:0000256" key="8">
    <source>
        <dbReference type="SAM" id="Phobius"/>
    </source>
</evidence>
<dbReference type="EMBL" id="JAPUFD010000002">
    <property type="protein sequence ID" value="MDI1485870.1"/>
    <property type="molecule type" value="Genomic_DNA"/>
</dbReference>
<dbReference type="Pfam" id="PF02417">
    <property type="entry name" value="Chromate_transp"/>
    <property type="match status" value="1"/>
</dbReference>
<dbReference type="AlphaFoldDB" id="A0AA43QKA8"/>
<evidence type="ECO:0000256" key="7">
    <source>
        <dbReference type="SAM" id="MobiDB-lite"/>
    </source>
</evidence>
<comment type="similarity">
    <text evidence="2">Belongs to the chromate ion transporter (CHR) (TC 2.A.51) family.</text>
</comment>
<comment type="subcellular location">
    <subcellularLocation>
        <location evidence="1">Cell membrane</location>
        <topology evidence="1">Multi-pass membrane protein</topology>
    </subcellularLocation>
</comment>
<feature type="transmembrane region" description="Helical" evidence="8">
    <location>
        <begin position="116"/>
        <end position="135"/>
    </location>
</feature>
<evidence type="ECO:0000256" key="2">
    <source>
        <dbReference type="ARBA" id="ARBA00005262"/>
    </source>
</evidence>
<evidence type="ECO:0000313" key="9">
    <source>
        <dbReference type="EMBL" id="MDI1485870.1"/>
    </source>
</evidence>
<keyword evidence="10" id="KW-1185">Reference proteome</keyword>
<sequence length="331" mass="35726">MLVAGISTYIWDGRYIQSCHQYICNKLRQQVHRSRLDAARLDCAIRGYATDFDAPPPVEKPLPPLPRSWPGKSPQQSLQRLSGNESNSTDARLPSPSTANESEAEIPAMTWQLGSLILLTFGLAFIAIITIHILLPHLQRTFQLFSSLLLAGTVIFGGGPVVIPLLNTYIVSPGWVSPRDFLLGVAVIQAFPGPNFNFVVYLGALAVQHTRAPSFLGAAIAFLAMYTPGLAIVVGFTGLWRLISEKRWFLAVLRGVNAAAVGLIFTAVYKLWQIGRLTAEFQGGSPLGGDPWLVMITATAYVGGAWFGVNAPVAILAGGTLGIVRWCAIDA</sequence>
<accession>A0AA43QKA8</accession>
<feature type="transmembrane region" description="Helical" evidence="8">
    <location>
        <begin position="292"/>
        <end position="316"/>
    </location>
</feature>
<keyword evidence="3" id="KW-1003">Cell membrane</keyword>
<feature type="compositionally biased region" description="Pro residues" evidence="7">
    <location>
        <begin position="54"/>
        <end position="67"/>
    </location>
</feature>
<evidence type="ECO:0000256" key="3">
    <source>
        <dbReference type="ARBA" id="ARBA00022475"/>
    </source>
</evidence>
<dbReference type="Proteomes" id="UP001161017">
    <property type="component" value="Unassembled WGS sequence"/>
</dbReference>
<evidence type="ECO:0000313" key="10">
    <source>
        <dbReference type="Proteomes" id="UP001161017"/>
    </source>
</evidence>
<dbReference type="InterPro" id="IPR003370">
    <property type="entry name" value="Chromate_transpt"/>
</dbReference>
<dbReference type="PANTHER" id="PTHR33567:SF3">
    <property type="entry name" value="CHROMATE ION TRANSPORTER (EUROFUNG)"/>
    <property type="match status" value="1"/>
</dbReference>
<organism evidence="9 10">
    <name type="scientific">Ramalina farinacea</name>
    <dbReference type="NCBI Taxonomy" id="258253"/>
    <lineage>
        <taxon>Eukaryota</taxon>
        <taxon>Fungi</taxon>
        <taxon>Dikarya</taxon>
        <taxon>Ascomycota</taxon>
        <taxon>Pezizomycotina</taxon>
        <taxon>Lecanoromycetes</taxon>
        <taxon>OSLEUM clade</taxon>
        <taxon>Lecanoromycetidae</taxon>
        <taxon>Lecanorales</taxon>
        <taxon>Lecanorineae</taxon>
        <taxon>Ramalinaceae</taxon>
        <taxon>Ramalina</taxon>
    </lineage>
</organism>
<evidence type="ECO:0000256" key="6">
    <source>
        <dbReference type="ARBA" id="ARBA00023136"/>
    </source>
</evidence>
<protein>
    <recommendedName>
        <fullName evidence="11">Chromate transporter</fullName>
    </recommendedName>
</protein>
<feature type="transmembrane region" description="Helical" evidence="8">
    <location>
        <begin position="215"/>
        <end position="236"/>
    </location>
</feature>
<feature type="transmembrane region" description="Helical" evidence="8">
    <location>
        <begin position="181"/>
        <end position="203"/>
    </location>
</feature>
<keyword evidence="5 8" id="KW-1133">Transmembrane helix</keyword>
<evidence type="ECO:0008006" key="11">
    <source>
        <dbReference type="Google" id="ProtNLM"/>
    </source>
</evidence>
<dbReference type="PANTHER" id="PTHR33567">
    <property type="entry name" value="CHROMATE ION TRANSPORTER (EUROFUNG)"/>
    <property type="match status" value="1"/>
</dbReference>
<evidence type="ECO:0000256" key="1">
    <source>
        <dbReference type="ARBA" id="ARBA00004651"/>
    </source>
</evidence>
<gene>
    <name evidence="9" type="ORF">OHK93_004059</name>
</gene>
<evidence type="ECO:0000256" key="4">
    <source>
        <dbReference type="ARBA" id="ARBA00022692"/>
    </source>
</evidence>
<keyword evidence="6 8" id="KW-0472">Membrane</keyword>